<name>A0A3M2LYG3_9ACTN</name>
<evidence type="ECO:0000256" key="4">
    <source>
        <dbReference type="ARBA" id="ARBA00022692"/>
    </source>
</evidence>
<evidence type="ECO:0000313" key="10">
    <source>
        <dbReference type="Proteomes" id="UP000282674"/>
    </source>
</evidence>
<comment type="caution">
    <text evidence="9">The sequence shown here is derived from an EMBL/GenBank/DDBJ whole genome shotgun (WGS) entry which is preliminary data.</text>
</comment>
<organism evidence="9 10">
    <name type="scientific">Actinomadura harenae</name>
    <dbReference type="NCBI Taxonomy" id="2483351"/>
    <lineage>
        <taxon>Bacteria</taxon>
        <taxon>Bacillati</taxon>
        <taxon>Actinomycetota</taxon>
        <taxon>Actinomycetes</taxon>
        <taxon>Streptosporangiales</taxon>
        <taxon>Thermomonosporaceae</taxon>
        <taxon>Actinomadura</taxon>
    </lineage>
</organism>
<feature type="transmembrane region" description="Helical" evidence="7">
    <location>
        <begin position="20"/>
        <end position="43"/>
    </location>
</feature>
<evidence type="ECO:0000256" key="7">
    <source>
        <dbReference type="SAM" id="Phobius"/>
    </source>
</evidence>
<dbReference type="EMBL" id="RFFG01000041">
    <property type="protein sequence ID" value="RMI41623.1"/>
    <property type="molecule type" value="Genomic_DNA"/>
</dbReference>
<dbReference type="GO" id="GO:0022857">
    <property type="term" value="F:transmembrane transporter activity"/>
    <property type="evidence" value="ECO:0007669"/>
    <property type="project" value="InterPro"/>
</dbReference>
<dbReference type="InterPro" id="IPR050171">
    <property type="entry name" value="MFS_Transporters"/>
</dbReference>
<dbReference type="Gene3D" id="1.20.1250.20">
    <property type="entry name" value="MFS general substrate transporter like domains"/>
    <property type="match status" value="2"/>
</dbReference>
<dbReference type="AlphaFoldDB" id="A0A3M2LYG3"/>
<dbReference type="PANTHER" id="PTHR23517:SF3">
    <property type="entry name" value="INTEGRAL MEMBRANE TRANSPORT PROTEIN"/>
    <property type="match status" value="1"/>
</dbReference>
<feature type="transmembrane region" description="Helical" evidence="7">
    <location>
        <begin position="78"/>
        <end position="99"/>
    </location>
</feature>
<protein>
    <submittedName>
        <fullName evidence="9">MFS transporter</fullName>
    </submittedName>
</protein>
<keyword evidence="10" id="KW-1185">Reference proteome</keyword>
<feature type="transmembrane region" description="Helical" evidence="7">
    <location>
        <begin position="146"/>
        <end position="164"/>
    </location>
</feature>
<reference evidence="9 10" key="1">
    <citation type="submission" date="2018-10" db="EMBL/GenBank/DDBJ databases">
        <title>Isolation from soil.</title>
        <authorList>
            <person name="Hu J."/>
        </authorList>
    </citation>
    <scope>NUCLEOTIDE SEQUENCE [LARGE SCALE GENOMIC DNA]</scope>
    <source>
        <strain evidence="9 10">NEAU-Ht49</strain>
    </source>
</reference>
<dbReference type="InterPro" id="IPR005829">
    <property type="entry name" value="Sugar_transporter_CS"/>
</dbReference>
<accession>A0A3M2LYG3</accession>
<evidence type="ECO:0000256" key="5">
    <source>
        <dbReference type="ARBA" id="ARBA00022989"/>
    </source>
</evidence>
<dbReference type="InterPro" id="IPR036259">
    <property type="entry name" value="MFS_trans_sf"/>
</dbReference>
<keyword evidence="5 7" id="KW-1133">Transmembrane helix</keyword>
<dbReference type="Pfam" id="PF07690">
    <property type="entry name" value="MFS_1"/>
    <property type="match status" value="2"/>
</dbReference>
<feature type="transmembrane region" description="Helical" evidence="7">
    <location>
        <begin position="270"/>
        <end position="289"/>
    </location>
</feature>
<keyword evidence="6 7" id="KW-0472">Membrane</keyword>
<dbReference type="PROSITE" id="PS00216">
    <property type="entry name" value="SUGAR_TRANSPORT_1"/>
    <property type="match status" value="2"/>
</dbReference>
<dbReference type="CDD" id="cd17325">
    <property type="entry name" value="MFS_MdtG_SLC18_like"/>
    <property type="match status" value="1"/>
</dbReference>
<feature type="transmembrane region" description="Helical" evidence="7">
    <location>
        <begin position="338"/>
        <end position="354"/>
    </location>
</feature>
<feature type="transmembrane region" description="Helical" evidence="7">
    <location>
        <begin position="360"/>
        <end position="378"/>
    </location>
</feature>
<keyword evidence="4 7" id="KW-0812">Transmembrane</keyword>
<feature type="domain" description="Major facilitator superfamily (MFS) profile" evidence="8">
    <location>
        <begin position="1"/>
        <end position="382"/>
    </location>
</feature>
<dbReference type="OrthoDB" id="9810492at2"/>
<gene>
    <name evidence="9" type="ORF">EBO15_22575</name>
</gene>
<keyword evidence="2" id="KW-0813">Transport</keyword>
<dbReference type="InterPro" id="IPR020846">
    <property type="entry name" value="MFS_dom"/>
</dbReference>
<sequence length="404" mass="41608">MLGQERTVLPLLARDTFRLSAYTAALTYIVAFGATKAVANFFAGTLSDRYGRKPVLVAGWLVAVPVPLLLIWAPSWGWIVFANVLLGVSQGLTWSTTVIMKIDLVGPASRGLAMGFNEAAGYLAVAVTALASGAIAAHAGLRPGPFLLGAAYAALALGLSTLAVRETREHARLEAGRHAASGHDPDAALSTGQIVRRTSLGDRSLSAASQAGMVNNLNDALAWGVFPILFAAHHVPLARIGLLAALYPAVWGLGQLVTGWWSDRAGRKHLITAGMLVQAVAIGLVALGTSVPAWAAAQVLLGVGTALVYPTLLAVVGDIAHPAWRARAVGVYRLWRDGGFAVGAVLAGAVADAWGLTAAIWAVAALTAVSGLVVAVRMDESHPARARGVVPAEGAPAAADHPQG</sequence>
<evidence type="ECO:0000256" key="6">
    <source>
        <dbReference type="ARBA" id="ARBA00023136"/>
    </source>
</evidence>
<evidence type="ECO:0000256" key="1">
    <source>
        <dbReference type="ARBA" id="ARBA00004651"/>
    </source>
</evidence>
<feature type="transmembrane region" description="Helical" evidence="7">
    <location>
        <begin position="295"/>
        <end position="317"/>
    </location>
</feature>
<feature type="transmembrane region" description="Helical" evidence="7">
    <location>
        <begin position="120"/>
        <end position="140"/>
    </location>
</feature>
<evidence type="ECO:0000259" key="8">
    <source>
        <dbReference type="PROSITE" id="PS50850"/>
    </source>
</evidence>
<feature type="transmembrane region" description="Helical" evidence="7">
    <location>
        <begin position="55"/>
        <end position="72"/>
    </location>
</feature>
<evidence type="ECO:0000313" key="9">
    <source>
        <dbReference type="EMBL" id="RMI41623.1"/>
    </source>
</evidence>
<dbReference type="InterPro" id="IPR011701">
    <property type="entry name" value="MFS"/>
</dbReference>
<dbReference type="GO" id="GO:0005886">
    <property type="term" value="C:plasma membrane"/>
    <property type="evidence" value="ECO:0007669"/>
    <property type="project" value="UniProtKB-SubCell"/>
</dbReference>
<keyword evidence="3" id="KW-1003">Cell membrane</keyword>
<dbReference type="PANTHER" id="PTHR23517">
    <property type="entry name" value="RESISTANCE PROTEIN MDTM, PUTATIVE-RELATED-RELATED"/>
    <property type="match status" value="1"/>
</dbReference>
<comment type="subcellular location">
    <subcellularLocation>
        <location evidence="1">Cell membrane</location>
        <topology evidence="1">Multi-pass membrane protein</topology>
    </subcellularLocation>
</comment>
<evidence type="ECO:0000256" key="2">
    <source>
        <dbReference type="ARBA" id="ARBA00022448"/>
    </source>
</evidence>
<dbReference type="Proteomes" id="UP000282674">
    <property type="component" value="Unassembled WGS sequence"/>
</dbReference>
<evidence type="ECO:0000256" key="3">
    <source>
        <dbReference type="ARBA" id="ARBA00022475"/>
    </source>
</evidence>
<dbReference type="SUPFAM" id="SSF103473">
    <property type="entry name" value="MFS general substrate transporter"/>
    <property type="match status" value="2"/>
</dbReference>
<proteinExistence type="predicted"/>
<dbReference type="PROSITE" id="PS50850">
    <property type="entry name" value="MFS"/>
    <property type="match status" value="1"/>
</dbReference>